<reference evidence="4 5" key="1">
    <citation type="submission" date="2018-07" db="EMBL/GenBank/DDBJ databases">
        <title>Freshwater and sediment microbial communities from various areas in North America, analyzing microbe dynamics in response to fracking.</title>
        <authorList>
            <person name="Lamendella R."/>
        </authorList>
    </citation>
    <scope>NUCLEOTIDE SEQUENCE [LARGE SCALE GENOMIC DNA]</scope>
    <source>
        <strain evidence="4 5">114E</strain>
        <strain evidence="3 6">114E_o</strain>
    </source>
</reference>
<dbReference type="EMBL" id="QNSA01000010">
    <property type="protein sequence ID" value="RBP70440.1"/>
    <property type="molecule type" value="Genomic_DNA"/>
</dbReference>
<dbReference type="AlphaFoldDB" id="A0A368UUQ9"/>
<proteinExistence type="predicted"/>
<sequence length="686" mass="74956">MKIIQPQDLRAADLPGLESPFFALEKARRFIQNNPNINLERLLGQPATYGLGARAFNLQRNTHIENVLREIRDGRLLLVFDSIDGEPSSPVVRWREEVGGEGRWQVTDAGVDHEIIAGVNALNQHGITPGDLRVQGSLGVGSLPSGDFAMEYRLKQREQASRQDVQSGGSPSSFSKNVLPVSPLTKTTESSTTEAPPEVHLEIGIFTDGTLNNAENSRELEERVATECVEAFERGEISLEECEYRLSLALGGSYANAPSNVAKLRDLYGTSVKAGHNGSHHRFWVYTPGIGTKTGQADSLVGSVSGMGETGIASQTERACKEIALQIGSRELGSTITSVTFDLFGFSRGAAAARHIAYEITRGAGGALGRAFVKERLAWPESISIRFVGLFDTVAAVINPAALDFRPDNERNAPVNVYLDPSNVQQAVHLVAEDECRENFALNSLRDEDGALPANFTEISLPGAHSDIGGGYPGSQREDVLVSPFHLIPSERNRWPEQTIEWDSLEALMVNKRSEGWVGRYSLPVPKSDEHAPLPRSLKDDGPAELSVYKEISSHPAPDGRVELALRMVRQILGGYSRVPLQIMHGLASKAGVPFFDFDSSEETRVPRELVSIAEDMLAQITAGAEKVSLAPDQRDLIRQRYTHYSAHYNPLKTGLFGATATLRFGRNFSPNAPEASGQRTIYPNR</sequence>
<keyword evidence="6" id="KW-1185">Reference proteome</keyword>
<dbReference type="GO" id="GO:0016787">
    <property type="term" value="F:hydrolase activity"/>
    <property type="evidence" value="ECO:0007669"/>
    <property type="project" value="UniProtKB-KW"/>
</dbReference>
<dbReference type="EMBL" id="QPJB01000010">
    <property type="protein sequence ID" value="RCW31825.1"/>
    <property type="molecule type" value="Genomic_DNA"/>
</dbReference>
<feature type="compositionally biased region" description="Low complexity" evidence="1">
    <location>
        <begin position="182"/>
        <end position="197"/>
    </location>
</feature>
<evidence type="ECO:0000313" key="4">
    <source>
        <dbReference type="EMBL" id="RCW31825.1"/>
    </source>
</evidence>
<dbReference type="Pfam" id="PF09994">
    <property type="entry name" value="T6SS_Tle1-like_cat"/>
    <property type="match status" value="1"/>
</dbReference>
<evidence type="ECO:0000313" key="3">
    <source>
        <dbReference type="EMBL" id="RBP70440.1"/>
    </source>
</evidence>
<comment type="caution">
    <text evidence="4">The sequence shown here is derived from an EMBL/GenBank/DDBJ whole genome shotgun (WGS) entry which is preliminary data.</text>
</comment>
<protein>
    <submittedName>
        <fullName evidence="3 4">Alpha/beta hydrolase family protein DUF2235</fullName>
    </submittedName>
</protein>
<dbReference type="Proteomes" id="UP000253065">
    <property type="component" value="Unassembled WGS sequence"/>
</dbReference>
<dbReference type="PANTHER" id="PTHR33840">
    <property type="match status" value="1"/>
</dbReference>
<name>A0A368UUQ9_MARNT</name>
<evidence type="ECO:0000313" key="6">
    <source>
        <dbReference type="Proteomes" id="UP000253065"/>
    </source>
</evidence>
<dbReference type="Proteomes" id="UP000252795">
    <property type="component" value="Unassembled WGS sequence"/>
</dbReference>
<dbReference type="RefSeq" id="WP_113880408.1">
    <property type="nucleotide sequence ID" value="NZ_QNSA01000010.1"/>
</dbReference>
<accession>A0A368UUQ9</accession>
<feature type="compositionally biased region" description="Polar residues" evidence="1">
    <location>
        <begin position="162"/>
        <end position="176"/>
    </location>
</feature>
<dbReference type="InterPro" id="IPR018712">
    <property type="entry name" value="Tle1-like_cat"/>
</dbReference>
<evidence type="ECO:0000256" key="1">
    <source>
        <dbReference type="SAM" id="MobiDB-lite"/>
    </source>
</evidence>
<feature type="domain" description="T6SS Phospholipase effector Tle1-like catalytic" evidence="2">
    <location>
        <begin position="380"/>
        <end position="477"/>
    </location>
</feature>
<keyword evidence="4" id="KW-0378">Hydrolase</keyword>
<evidence type="ECO:0000259" key="2">
    <source>
        <dbReference type="Pfam" id="PF09994"/>
    </source>
</evidence>
<evidence type="ECO:0000313" key="5">
    <source>
        <dbReference type="Proteomes" id="UP000252795"/>
    </source>
</evidence>
<organism evidence="4 5">
    <name type="scientific">Marinobacter nauticus</name>
    <name type="common">Marinobacter hydrocarbonoclasticus</name>
    <name type="synonym">Marinobacter aquaeolei</name>
    <dbReference type="NCBI Taxonomy" id="2743"/>
    <lineage>
        <taxon>Bacteria</taxon>
        <taxon>Pseudomonadati</taxon>
        <taxon>Pseudomonadota</taxon>
        <taxon>Gammaproteobacteria</taxon>
        <taxon>Pseudomonadales</taxon>
        <taxon>Marinobacteraceae</taxon>
        <taxon>Marinobacter</taxon>
    </lineage>
</organism>
<dbReference type="PANTHER" id="PTHR33840:SF1">
    <property type="entry name" value="TLE1 PHOSPHOLIPASE DOMAIN-CONTAINING PROTEIN"/>
    <property type="match status" value="1"/>
</dbReference>
<gene>
    <name evidence="4" type="ORF">DET51_11078</name>
    <name evidence="3" type="ORF">DET64_11078</name>
</gene>
<feature type="region of interest" description="Disordered" evidence="1">
    <location>
        <begin position="157"/>
        <end position="197"/>
    </location>
</feature>